<dbReference type="PANTHER" id="PTHR45663">
    <property type="entry name" value="GEO12009P1"/>
    <property type="match status" value="1"/>
</dbReference>
<dbReference type="InterPro" id="IPR013766">
    <property type="entry name" value="Thioredoxin_domain"/>
</dbReference>
<comment type="caution">
    <text evidence="4">The sequence shown here is derived from an EMBL/GenBank/DDBJ whole genome shotgun (WGS) entry which is preliminary data.</text>
</comment>
<dbReference type="GO" id="GO:0015035">
    <property type="term" value="F:protein-disulfide reductase activity"/>
    <property type="evidence" value="ECO:0007669"/>
    <property type="project" value="TreeGrafter"/>
</dbReference>
<feature type="domain" description="Thioredoxin" evidence="3">
    <location>
        <begin position="1"/>
        <end position="105"/>
    </location>
</feature>
<protein>
    <submittedName>
        <fullName evidence="4">Thioredoxin 1</fullName>
    </submittedName>
</protein>
<dbReference type="STRING" id="1210090.GCA_001613185_00470"/>
<dbReference type="EMBL" id="QNRE01000002">
    <property type="protein sequence ID" value="RBO93735.1"/>
    <property type="molecule type" value="Genomic_DNA"/>
</dbReference>
<dbReference type="AlphaFoldDB" id="A0A366DUZ1"/>
<dbReference type="PROSITE" id="PS51352">
    <property type="entry name" value="THIOREDOXIN_2"/>
    <property type="match status" value="1"/>
</dbReference>
<dbReference type="Pfam" id="PF00085">
    <property type="entry name" value="Thioredoxin"/>
    <property type="match status" value="1"/>
</dbReference>
<evidence type="ECO:0000313" key="4">
    <source>
        <dbReference type="EMBL" id="RBO93735.1"/>
    </source>
</evidence>
<evidence type="ECO:0000256" key="2">
    <source>
        <dbReference type="SAM" id="MobiDB-lite"/>
    </source>
</evidence>
<dbReference type="InterPro" id="IPR036249">
    <property type="entry name" value="Thioredoxin-like_sf"/>
</dbReference>
<comment type="function">
    <text evidence="1">Participates in various redox reactions through the reversible oxidation of its active center dithiol to a disulfide and catalyzes dithiol-disulfide exchange reactions.</text>
</comment>
<accession>A0A366DUZ1</accession>
<sequence length="151" mass="16531">MATVTLTQQNFQQVVSANHIVLVDWWAGWCGPCRHFAPVYEASSELHPEIVHGKVDTEAETALTASAQVDRFPTLMAFREGLLVFNQAGFLPAADLEEVVQQVRWLDMDEVRRQMTGLLQAEAQGQPAAPSAPPRTAGPAHGPARYGWPGL</sequence>
<gene>
    <name evidence="4" type="ORF">DFR74_102152</name>
</gene>
<evidence type="ECO:0000259" key="3">
    <source>
        <dbReference type="PROSITE" id="PS51352"/>
    </source>
</evidence>
<name>A0A366DUZ1_9NOCA</name>
<dbReference type="SUPFAM" id="SSF52833">
    <property type="entry name" value="Thioredoxin-like"/>
    <property type="match status" value="1"/>
</dbReference>
<organism evidence="4 5">
    <name type="scientific">Nocardia puris</name>
    <dbReference type="NCBI Taxonomy" id="208602"/>
    <lineage>
        <taxon>Bacteria</taxon>
        <taxon>Bacillati</taxon>
        <taxon>Actinomycetota</taxon>
        <taxon>Actinomycetes</taxon>
        <taxon>Mycobacteriales</taxon>
        <taxon>Nocardiaceae</taxon>
        <taxon>Nocardia</taxon>
    </lineage>
</organism>
<dbReference type="GO" id="GO:0005829">
    <property type="term" value="C:cytosol"/>
    <property type="evidence" value="ECO:0007669"/>
    <property type="project" value="TreeGrafter"/>
</dbReference>
<dbReference type="PANTHER" id="PTHR45663:SF40">
    <property type="entry name" value="THIOREDOXIN 2"/>
    <property type="match status" value="1"/>
</dbReference>
<dbReference type="Gene3D" id="3.40.30.10">
    <property type="entry name" value="Glutaredoxin"/>
    <property type="match status" value="1"/>
</dbReference>
<evidence type="ECO:0000313" key="5">
    <source>
        <dbReference type="Proteomes" id="UP000252586"/>
    </source>
</evidence>
<evidence type="ECO:0000256" key="1">
    <source>
        <dbReference type="ARBA" id="ARBA00003318"/>
    </source>
</evidence>
<dbReference type="Proteomes" id="UP000252586">
    <property type="component" value="Unassembled WGS sequence"/>
</dbReference>
<keyword evidence="5" id="KW-1185">Reference proteome</keyword>
<dbReference type="OrthoDB" id="9790390at2"/>
<reference evidence="4 5" key="1">
    <citation type="submission" date="2018-06" db="EMBL/GenBank/DDBJ databases">
        <title>Genomic Encyclopedia of Type Strains, Phase IV (KMG-IV): sequencing the most valuable type-strain genomes for metagenomic binning, comparative biology and taxonomic classification.</title>
        <authorList>
            <person name="Goeker M."/>
        </authorList>
    </citation>
    <scope>NUCLEOTIDE SEQUENCE [LARGE SCALE GENOMIC DNA]</scope>
    <source>
        <strain evidence="4 5">DSM 44599</strain>
    </source>
</reference>
<dbReference type="CDD" id="cd02947">
    <property type="entry name" value="TRX_family"/>
    <property type="match status" value="1"/>
</dbReference>
<dbReference type="PRINTS" id="PR00421">
    <property type="entry name" value="THIOREDOXIN"/>
</dbReference>
<feature type="region of interest" description="Disordered" evidence="2">
    <location>
        <begin position="122"/>
        <end position="151"/>
    </location>
</feature>
<proteinExistence type="predicted"/>